<dbReference type="Proteomes" id="UP000283210">
    <property type="component" value="Chromosome 7"/>
</dbReference>
<reference evidence="1 2" key="1">
    <citation type="submission" date="2018-11" db="EMBL/GenBank/DDBJ databases">
        <authorList>
            <person name="Lopez-Roques C."/>
            <person name="Donnadieu C."/>
            <person name="Bouchez O."/>
            <person name="Klopp C."/>
            <person name="Cabau C."/>
            <person name="Zahm M."/>
        </authorList>
    </citation>
    <scope>NUCLEOTIDE SEQUENCE [LARGE SCALE GENOMIC DNA]</scope>
    <source>
        <strain evidence="1">RS831</strain>
        <tissue evidence="1">Whole body</tissue>
    </source>
</reference>
<proteinExistence type="predicted"/>
<dbReference type="EMBL" id="CM012443">
    <property type="protein sequence ID" value="RVE70168.1"/>
    <property type="molecule type" value="Genomic_DNA"/>
</dbReference>
<keyword evidence="2" id="KW-1185">Reference proteome</keyword>
<evidence type="ECO:0000313" key="2">
    <source>
        <dbReference type="Proteomes" id="UP000283210"/>
    </source>
</evidence>
<gene>
    <name evidence="1" type="ORF">OJAV_G00061750</name>
</gene>
<organism evidence="1 2">
    <name type="scientific">Oryzias javanicus</name>
    <name type="common">Javanese ricefish</name>
    <name type="synonym">Aplocheilus javanicus</name>
    <dbReference type="NCBI Taxonomy" id="123683"/>
    <lineage>
        <taxon>Eukaryota</taxon>
        <taxon>Metazoa</taxon>
        <taxon>Chordata</taxon>
        <taxon>Craniata</taxon>
        <taxon>Vertebrata</taxon>
        <taxon>Euteleostomi</taxon>
        <taxon>Actinopterygii</taxon>
        <taxon>Neopterygii</taxon>
        <taxon>Teleostei</taxon>
        <taxon>Neoteleostei</taxon>
        <taxon>Acanthomorphata</taxon>
        <taxon>Ovalentaria</taxon>
        <taxon>Atherinomorphae</taxon>
        <taxon>Beloniformes</taxon>
        <taxon>Adrianichthyidae</taxon>
        <taxon>Oryziinae</taxon>
        <taxon>Oryzias</taxon>
    </lineage>
</organism>
<protein>
    <submittedName>
        <fullName evidence="1">Uncharacterized protein</fullName>
    </submittedName>
</protein>
<accession>A0A3S2M8R0</accession>
<dbReference type="AlphaFoldDB" id="A0A3S2M8R0"/>
<name>A0A3S2M8R0_ORYJA</name>
<reference evidence="1 2" key="2">
    <citation type="submission" date="2019-01" db="EMBL/GenBank/DDBJ databases">
        <title>A chromosome length genome reference of the Java medaka (oryzias javanicus).</title>
        <authorList>
            <person name="Herpin A."/>
            <person name="Takehana Y."/>
            <person name="Naruse K."/>
            <person name="Ansai S."/>
            <person name="Kawaguchi M."/>
        </authorList>
    </citation>
    <scope>NUCLEOTIDE SEQUENCE [LARGE SCALE GENOMIC DNA]</scope>
    <source>
        <strain evidence="1">RS831</strain>
        <tissue evidence="1">Whole body</tissue>
    </source>
</reference>
<sequence length="89" mass="9615">MSQPDAVILNMAPEITRPSRRLHLPSCFHGCLSSVISIFCVGMVSAAAGGQLLGRTAVVLLTSLELLVNNTSVMDNMNKYLVDPCEPWL</sequence>
<evidence type="ECO:0000313" key="1">
    <source>
        <dbReference type="EMBL" id="RVE70168.1"/>
    </source>
</evidence>